<comment type="caution">
    <text evidence="2">The sequence shown here is derived from an EMBL/GenBank/DDBJ whole genome shotgun (WGS) entry which is preliminary data.</text>
</comment>
<organism evidence="2 3">
    <name type="scientific">Microbacterium paraoxydans</name>
    <dbReference type="NCBI Taxonomy" id="199592"/>
    <lineage>
        <taxon>Bacteria</taxon>
        <taxon>Bacillati</taxon>
        <taxon>Actinomycetota</taxon>
        <taxon>Actinomycetes</taxon>
        <taxon>Micrococcales</taxon>
        <taxon>Microbacteriaceae</taxon>
        <taxon>Microbacterium</taxon>
    </lineage>
</organism>
<dbReference type="PANTHER" id="PTHR39420">
    <property type="match status" value="1"/>
</dbReference>
<dbReference type="EMBL" id="JAGTUK010000005">
    <property type="protein sequence ID" value="MBS0025571.1"/>
    <property type="molecule type" value="Genomic_DNA"/>
</dbReference>
<feature type="compositionally biased region" description="Acidic residues" evidence="1">
    <location>
        <begin position="439"/>
        <end position="458"/>
    </location>
</feature>
<sequence length="477" mass="50768">MADNDPNPEDFQEFLRRMLSNQGGGDIDPEALREAFSGMDGFTLDPAMMQTIMSQLQGAFGGDPWENALRQALHIANREGQGISDGSRTSIADSFALATLWLGEATTISELAETPTAMTRGEWVEKTLPVWKEIAGPVSTSIADALTSALDTQVPEEMRGVVQGAGRLMRGLGGSVFAAQFGQVLGNLSLEVVSGGDVGIPVLPAGTAAVIPQNLTAFGEGLEIPEDQIALYLATRELAYARLYRHAKWLHLHVMAQITDFARGVTVDVEALEDVASRLDPSDPEELRAAIEGGALLPTQTEAQREALARLENLIATIDGWVDVVTAQATSRLPDGARIAEAARRRRAVGGPAEDALGALVGLKLRPRRMREASAMWQAVTDAVGVAARDSLWDYPDLMPTAEDIDDPTALIARLQAAERGEQPVADEFDEALARLLDGDDFSGDADAGDAATDEGAVDDSSRDEDGGSTPEGDRPV</sequence>
<protein>
    <submittedName>
        <fullName evidence="2">Zinc-dependent metalloprotease</fullName>
    </submittedName>
</protein>
<reference evidence="2 3" key="1">
    <citation type="submission" date="2021-04" db="EMBL/GenBank/DDBJ databases">
        <title>Whole genome analysis of root endophytic bacterium Microbacterium paraoxydans ku-mp colonizing RP-bio226 rice variety.</title>
        <authorList>
            <person name="Ulaganathan K."/>
            <person name="Latha B."/>
        </authorList>
    </citation>
    <scope>NUCLEOTIDE SEQUENCE [LARGE SCALE GENOMIC DNA]</scope>
    <source>
        <strain evidence="3">ku-mp</strain>
    </source>
</reference>
<dbReference type="PANTHER" id="PTHR39420:SF2">
    <property type="entry name" value="HYDROLASE"/>
    <property type="match status" value="1"/>
</dbReference>
<evidence type="ECO:0000313" key="2">
    <source>
        <dbReference type="EMBL" id="MBS0025571.1"/>
    </source>
</evidence>
<dbReference type="NCBIfam" id="TIGR03624">
    <property type="entry name" value="putative hydrolase"/>
    <property type="match status" value="1"/>
</dbReference>
<evidence type="ECO:0000313" key="3">
    <source>
        <dbReference type="Proteomes" id="UP000678243"/>
    </source>
</evidence>
<dbReference type="Pfam" id="PF10103">
    <property type="entry name" value="Zincin_2"/>
    <property type="match status" value="1"/>
</dbReference>
<accession>A0ABS5IRL2</accession>
<dbReference type="InterPro" id="IPR042271">
    <property type="entry name" value="Zinicin_2_N"/>
</dbReference>
<proteinExistence type="predicted"/>
<keyword evidence="2" id="KW-0645">Protease</keyword>
<keyword evidence="2" id="KW-0482">Metalloprotease</keyword>
<dbReference type="Gene3D" id="1.20.150.30">
    <property type="entry name" value="Zincin-like metallopeptidase, N-terminal domain"/>
    <property type="match status" value="1"/>
</dbReference>
<feature type="compositionally biased region" description="Basic and acidic residues" evidence="1">
    <location>
        <begin position="460"/>
        <end position="477"/>
    </location>
</feature>
<keyword evidence="3" id="KW-1185">Reference proteome</keyword>
<evidence type="ECO:0000256" key="1">
    <source>
        <dbReference type="SAM" id="MobiDB-lite"/>
    </source>
</evidence>
<dbReference type="InterPro" id="IPR018766">
    <property type="entry name" value="Zinicin_2"/>
</dbReference>
<gene>
    <name evidence="2" type="ORF">KE274_15815</name>
</gene>
<dbReference type="GO" id="GO:0008237">
    <property type="term" value="F:metallopeptidase activity"/>
    <property type="evidence" value="ECO:0007669"/>
    <property type="project" value="UniProtKB-KW"/>
</dbReference>
<keyword evidence="2" id="KW-0378">Hydrolase</keyword>
<dbReference type="Proteomes" id="UP000678243">
    <property type="component" value="Unassembled WGS sequence"/>
</dbReference>
<name>A0ABS5IRL2_9MICO</name>
<dbReference type="RefSeq" id="WP_211545483.1">
    <property type="nucleotide sequence ID" value="NZ_JAGTUK010000005.1"/>
</dbReference>
<dbReference type="SUPFAM" id="SSF55486">
    <property type="entry name" value="Metalloproteases ('zincins'), catalytic domain"/>
    <property type="match status" value="1"/>
</dbReference>
<feature type="region of interest" description="Disordered" evidence="1">
    <location>
        <begin position="436"/>
        <end position="477"/>
    </location>
</feature>